<dbReference type="GO" id="GO:0016788">
    <property type="term" value="F:hydrolase activity, acting on ester bonds"/>
    <property type="evidence" value="ECO:0007669"/>
    <property type="project" value="InterPro"/>
</dbReference>
<dbReference type="OrthoDB" id="812198at2759"/>
<evidence type="ECO:0000313" key="9">
    <source>
        <dbReference type="EMBL" id="KAF9672500.1"/>
    </source>
</evidence>
<evidence type="ECO:0000256" key="8">
    <source>
        <dbReference type="SAM" id="SignalP"/>
    </source>
</evidence>
<evidence type="ECO:0000313" key="10">
    <source>
        <dbReference type="Proteomes" id="UP000657918"/>
    </source>
</evidence>
<gene>
    <name evidence="9" type="ORF">SADUNF_Sadunf11G0048800</name>
</gene>
<dbReference type="PANTHER" id="PTHR45650">
    <property type="entry name" value="GDSL-LIKE LIPASE/ACYLHYDROLASE-RELATED"/>
    <property type="match status" value="1"/>
</dbReference>
<accession>A0A835MP02</accession>
<proteinExistence type="inferred from homology"/>
<comment type="similarity">
    <text evidence="2">Belongs to the 'GDSL' lipolytic enzyme family.</text>
</comment>
<feature type="signal peptide" evidence="8">
    <location>
        <begin position="1"/>
        <end position="31"/>
    </location>
</feature>
<dbReference type="AlphaFoldDB" id="A0A835MP02"/>
<feature type="chain" id="PRO_5032706829" description="GDSL esterase/lipase" evidence="8">
    <location>
        <begin position="32"/>
        <end position="381"/>
    </location>
</feature>
<dbReference type="CDD" id="cd01837">
    <property type="entry name" value="SGNH_plant_lipase_like"/>
    <property type="match status" value="1"/>
</dbReference>
<evidence type="ECO:0000256" key="3">
    <source>
        <dbReference type="ARBA" id="ARBA00022525"/>
    </source>
</evidence>
<evidence type="ECO:0000256" key="2">
    <source>
        <dbReference type="ARBA" id="ARBA00008668"/>
    </source>
</evidence>
<evidence type="ECO:0008006" key="11">
    <source>
        <dbReference type="Google" id="ProtNLM"/>
    </source>
</evidence>
<dbReference type="Proteomes" id="UP000657918">
    <property type="component" value="Chromosome 11"/>
</dbReference>
<dbReference type="PANTHER" id="PTHR45650:SF75">
    <property type="entry name" value="GDSL-LIKE LIPASE_ACYLHYDROLASE"/>
    <property type="match status" value="1"/>
</dbReference>
<evidence type="ECO:0000256" key="4">
    <source>
        <dbReference type="ARBA" id="ARBA00022729"/>
    </source>
</evidence>
<evidence type="ECO:0000256" key="7">
    <source>
        <dbReference type="ARBA" id="ARBA00023098"/>
    </source>
</evidence>
<protein>
    <recommendedName>
        <fullName evidence="11">GDSL esterase/lipase</fullName>
    </recommendedName>
</protein>
<evidence type="ECO:0000256" key="5">
    <source>
        <dbReference type="ARBA" id="ARBA00022801"/>
    </source>
</evidence>
<dbReference type="EMBL" id="JADGMS010000011">
    <property type="protein sequence ID" value="KAF9672500.1"/>
    <property type="molecule type" value="Genomic_DNA"/>
</dbReference>
<evidence type="ECO:0000256" key="1">
    <source>
        <dbReference type="ARBA" id="ARBA00004613"/>
    </source>
</evidence>
<keyword evidence="5" id="KW-0378">Hydrolase</keyword>
<dbReference type="GO" id="GO:0005576">
    <property type="term" value="C:extracellular region"/>
    <property type="evidence" value="ECO:0007669"/>
    <property type="project" value="UniProtKB-SubCell"/>
</dbReference>
<keyword evidence="7" id="KW-0443">Lipid metabolism</keyword>
<dbReference type="GO" id="GO:0016042">
    <property type="term" value="P:lipid catabolic process"/>
    <property type="evidence" value="ECO:0007669"/>
    <property type="project" value="UniProtKB-KW"/>
</dbReference>
<sequence>MTMLAHEMKLQWTVLVLVLFMVLSKWQHCAAGDQMVPCYFIFGDSLADNGNNNKLQTLAKVDYAPYGVDFGSGPTGRFCNGLTIVDKIAEILGFHNYIPPFATAQEADMFYGLNYASGAAGIRDETGQELGERICLNMQLQNHQKTVQNLIGMLGNDSALRYLNKCLYSVGMGNNDYLNNYFLPQYFPTSQEYTLEKYTQLLIEQYSQQLKVSPLNSIFRISLYELGARKLVVFGLGKIGCVPGAIATYGTNGSACVELLNNASRLFNSMLLPDIDQLNDDLPDAKIIYINNYKIGEDSTVLDFKVNNTACCPSSAIGQCIPDQTPCQNRSQYMFWDSFHPTEIFNIFYAERSYSALDPSDAYPYDIRQLISLDQGVAEAM</sequence>
<name>A0A835MP02_9ROSI</name>
<comment type="subcellular location">
    <subcellularLocation>
        <location evidence="1">Secreted</location>
    </subcellularLocation>
</comment>
<dbReference type="Pfam" id="PF00657">
    <property type="entry name" value="Lipase_GDSL"/>
    <property type="match status" value="1"/>
</dbReference>
<dbReference type="Gene3D" id="3.40.50.1110">
    <property type="entry name" value="SGNH hydrolase"/>
    <property type="match status" value="1"/>
</dbReference>
<keyword evidence="3" id="KW-0964">Secreted</keyword>
<dbReference type="InterPro" id="IPR036514">
    <property type="entry name" value="SGNH_hydro_sf"/>
</dbReference>
<keyword evidence="4 8" id="KW-0732">Signal</keyword>
<keyword evidence="10" id="KW-1185">Reference proteome</keyword>
<keyword evidence="6" id="KW-0442">Lipid degradation</keyword>
<dbReference type="InterPro" id="IPR001087">
    <property type="entry name" value="GDSL"/>
</dbReference>
<organism evidence="9 10">
    <name type="scientific">Salix dunnii</name>
    <dbReference type="NCBI Taxonomy" id="1413687"/>
    <lineage>
        <taxon>Eukaryota</taxon>
        <taxon>Viridiplantae</taxon>
        <taxon>Streptophyta</taxon>
        <taxon>Embryophyta</taxon>
        <taxon>Tracheophyta</taxon>
        <taxon>Spermatophyta</taxon>
        <taxon>Magnoliopsida</taxon>
        <taxon>eudicotyledons</taxon>
        <taxon>Gunneridae</taxon>
        <taxon>Pentapetalae</taxon>
        <taxon>rosids</taxon>
        <taxon>fabids</taxon>
        <taxon>Malpighiales</taxon>
        <taxon>Salicaceae</taxon>
        <taxon>Saliceae</taxon>
        <taxon>Salix</taxon>
    </lineage>
</organism>
<comment type="caution">
    <text evidence="9">The sequence shown here is derived from an EMBL/GenBank/DDBJ whole genome shotgun (WGS) entry which is preliminary data.</text>
</comment>
<evidence type="ECO:0000256" key="6">
    <source>
        <dbReference type="ARBA" id="ARBA00022963"/>
    </source>
</evidence>
<dbReference type="InterPro" id="IPR035669">
    <property type="entry name" value="SGNH_plant_lipase-like"/>
</dbReference>
<reference evidence="9 10" key="1">
    <citation type="submission" date="2020-10" db="EMBL/GenBank/DDBJ databases">
        <title>Plant Genome Project.</title>
        <authorList>
            <person name="Zhang R.-G."/>
        </authorList>
    </citation>
    <scope>NUCLEOTIDE SEQUENCE [LARGE SCALE GENOMIC DNA]</scope>
    <source>
        <strain evidence="9">FAFU-HL-1</strain>
        <tissue evidence="9">Leaf</tissue>
    </source>
</reference>
<dbReference type="InterPro" id="IPR051238">
    <property type="entry name" value="GDSL_esterase/lipase"/>
</dbReference>